<organism evidence="1 3">
    <name type="scientific">Pseudomonas helleri</name>
    <dbReference type="NCBI Taxonomy" id="1608996"/>
    <lineage>
        <taxon>Bacteria</taxon>
        <taxon>Pseudomonadati</taxon>
        <taxon>Pseudomonadota</taxon>
        <taxon>Gammaproteobacteria</taxon>
        <taxon>Pseudomonadales</taxon>
        <taxon>Pseudomonadaceae</taxon>
        <taxon>Pseudomonas</taxon>
    </lineage>
</organism>
<name>A0A6G1WCQ1_9PSED</name>
<dbReference type="EMBL" id="WIWF01000275">
    <property type="protein sequence ID" value="MQT78196.1"/>
    <property type="molecule type" value="Genomic_DNA"/>
</dbReference>
<dbReference type="EMBL" id="WIVX01000329">
    <property type="protein sequence ID" value="MQU35363.1"/>
    <property type="molecule type" value="Genomic_DNA"/>
</dbReference>
<evidence type="ECO:0000313" key="2">
    <source>
        <dbReference type="EMBL" id="MQU35363.1"/>
    </source>
</evidence>
<dbReference type="AlphaFoldDB" id="A0A6G1WCQ1"/>
<gene>
    <name evidence="2" type="ORF">GHO30_29095</name>
    <name evidence="1" type="ORF">GHO37_28635</name>
</gene>
<dbReference type="Proteomes" id="UP000447574">
    <property type="component" value="Unassembled WGS sequence"/>
</dbReference>
<protein>
    <submittedName>
        <fullName evidence="1">Uncharacterized protein</fullName>
    </submittedName>
</protein>
<evidence type="ECO:0000313" key="3">
    <source>
        <dbReference type="Proteomes" id="UP000447574"/>
    </source>
</evidence>
<evidence type="ECO:0000313" key="1">
    <source>
        <dbReference type="EMBL" id="MQT78196.1"/>
    </source>
</evidence>
<evidence type="ECO:0000313" key="4">
    <source>
        <dbReference type="Proteomes" id="UP000470186"/>
    </source>
</evidence>
<comment type="caution">
    <text evidence="1">The sequence shown here is derived from an EMBL/GenBank/DDBJ whole genome shotgun (WGS) entry which is preliminary data.</text>
</comment>
<dbReference type="RefSeq" id="WP_153336997.1">
    <property type="nucleotide sequence ID" value="NZ_WIVX01000329.1"/>
</dbReference>
<keyword evidence="4" id="KW-1185">Reference proteome</keyword>
<accession>A0A6G1WCQ1</accession>
<dbReference type="Proteomes" id="UP000470186">
    <property type="component" value="Unassembled WGS sequence"/>
</dbReference>
<reference evidence="3 4" key="1">
    <citation type="submission" date="2019-10" db="EMBL/GenBank/DDBJ databases">
        <title>Evaluation of single-gene subtyping targets for Pseudomonas.</title>
        <authorList>
            <person name="Reichler S.J."/>
            <person name="Orsi R.H."/>
            <person name="Wiedmann M."/>
            <person name="Martin N.H."/>
            <person name="Murphy S.I."/>
        </authorList>
    </citation>
    <scope>NUCLEOTIDE SEQUENCE [LARGE SCALE GENOMIC DNA]</scope>
    <source>
        <strain evidence="2 4">FSL R10-2107</strain>
        <strain evidence="1 3">FSL R10-2932</strain>
    </source>
</reference>
<proteinExistence type="predicted"/>
<sequence length="132" mass="14256">MTDFSHEPQFTTDKNGNLLHAEAYGNRIETHPDGSATITRPDGTVLKIEKEGGVSIENFTPKSFGLDNLADLKSYVITEDDGVVKHSLLLKDGGTYELIYNTDGTFVKSSGTKVSMSLSVDGIATLSMQKPS</sequence>